<evidence type="ECO:0000313" key="9">
    <source>
        <dbReference type="EMBL" id="ABK51811.1"/>
    </source>
</evidence>
<dbReference type="InterPro" id="IPR004839">
    <property type="entry name" value="Aminotransferase_I/II_large"/>
</dbReference>
<dbReference type="InterPro" id="IPR015421">
    <property type="entry name" value="PyrdxlP-dep_Trfase_major"/>
</dbReference>
<dbReference type="STRING" id="351607.Acel_0035"/>
<dbReference type="Gene3D" id="3.90.1150.10">
    <property type="entry name" value="Aspartate Aminotransferase, domain 1"/>
    <property type="match status" value="1"/>
</dbReference>
<protein>
    <recommendedName>
        <fullName evidence="6">Aromatic amino acid aminotransferase</fullName>
        <shortName evidence="6">ArAT</shortName>
        <ecNumber evidence="6">2.6.1.57</ecNumber>
    </recommendedName>
</protein>
<dbReference type="PANTHER" id="PTHR43643">
    <property type="entry name" value="HISTIDINOL-PHOSPHATE AMINOTRANSFERASE 2"/>
    <property type="match status" value="1"/>
</dbReference>
<comment type="cofactor">
    <cofactor evidence="1 6">
        <name>pyridoxal 5'-phosphate</name>
        <dbReference type="ChEBI" id="CHEBI:597326"/>
    </cofactor>
</comment>
<evidence type="ECO:0000256" key="2">
    <source>
        <dbReference type="ARBA" id="ARBA00011738"/>
    </source>
</evidence>
<dbReference type="PROSITE" id="PS00599">
    <property type="entry name" value="AA_TRANSFER_CLASS_2"/>
    <property type="match status" value="1"/>
</dbReference>
<dbReference type="NCBIfam" id="TIGR01141">
    <property type="entry name" value="hisC"/>
    <property type="match status" value="1"/>
</dbReference>
<gene>
    <name evidence="6" type="primary">pat</name>
    <name evidence="9" type="ordered locus">Acel_0035</name>
</gene>
<keyword evidence="10" id="KW-1185">Reference proteome</keyword>
<evidence type="ECO:0000256" key="5">
    <source>
        <dbReference type="ARBA" id="ARBA00022898"/>
    </source>
</evidence>
<dbReference type="GO" id="GO:0000105">
    <property type="term" value="P:L-histidine biosynthetic process"/>
    <property type="evidence" value="ECO:0007669"/>
    <property type="project" value="InterPro"/>
</dbReference>
<dbReference type="InterPro" id="IPR005861">
    <property type="entry name" value="HisP_aminotrans"/>
</dbReference>
<dbReference type="FunCoup" id="A0LQV1">
    <property type="interactions" value="172"/>
</dbReference>
<feature type="domain" description="Aminotransferase class I/classII large" evidence="8">
    <location>
        <begin position="43"/>
        <end position="355"/>
    </location>
</feature>
<evidence type="ECO:0000256" key="7">
    <source>
        <dbReference type="SAM" id="MobiDB-lite"/>
    </source>
</evidence>
<dbReference type="SUPFAM" id="SSF53383">
    <property type="entry name" value="PLP-dependent transferases"/>
    <property type="match status" value="1"/>
</dbReference>
<feature type="region of interest" description="Disordered" evidence="7">
    <location>
        <begin position="367"/>
        <end position="391"/>
    </location>
</feature>
<evidence type="ECO:0000256" key="4">
    <source>
        <dbReference type="ARBA" id="ARBA00022679"/>
    </source>
</evidence>
<dbReference type="InterPro" id="IPR024892">
    <property type="entry name" value="ArAT"/>
</dbReference>
<dbReference type="InterPro" id="IPR015422">
    <property type="entry name" value="PyrdxlP-dep_Trfase_small"/>
</dbReference>
<evidence type="ECO:0000256" key="1">
    <source>
        <dbReference type="ARBA" id="ARBA00001933"/>
    </source>
</evidence>
<dbReference type="HAMAP" id="MF_01513">
    <property type="entry name" value="Phe_aminotrans_2"/>
    <property type="match status" value="1"/>
</dbReference>
<feature type="modified residue" description="N6-(pyridoxal phosphate)lysine" evidence="6">
    <location>
        <position position="233"/>
    </location>
</feature>
<comment type="function">
    <text evidence="6">Aminotransferase that catalyzes the conversion of aromatic amino acids and 2-oxoglutarate into corresponding aromatic oxo acids and L-glutamate.</text>
</comment>
<keyword evidence="4 6" id="KW-0808">Transferase</keyword>
<dbReference type="HAMAP" id="MF_01023">
    <property type="entry name" value="HisC_aminotrans_2"/>
    <property type="match status" value="1"/>
</dbReference>
<keyword evidence="3 6" id="KW-0032">Aminotransferase</keyword>
<dbReference type="InterPro" id="IPR015424">
    <property type="entry name" value="PyrdxlP-dep_Trfase"/>
</dbReference>
<dbReference type="EC" id="2.6.1.57" evidence="6"/>
<dbReference type="NCBIfam" id="NF002878">
    <property type="entry name" value="PRK03321.1"/>
    <property type="match status" value="1"/>
</dbReference>
<feature type="region of interest" description="Disordered" evidence="7">
    <location>
        <begin position="1"/>
        <end position="48"/>
    </location>
</feature>
<keyword evidence="5 6" id="KW-0663">Pyridoxal phosphate</keyword>
<dbReference type="GO" id="GO:0030170">
    <property type="term" value="F:pyridoxal phosphate binding"/>
    <property type="evidence" value="ECO:0007669"/>
    <property type="project" value="UniProtKB-UniRule"/>
</dbReference>
<dbReference type="EMBL" id="CP000481">
    <property type="protein sequence ID" value="ABK51811.1"/>
    <property type="molecule type" value="Genomic_DNA"/>
</dbReference>
<dbReference type="InterPro" id="IPR001917">
    <property type="entry name" value="Aminotrans_II_pyridoxalP_BS"/>
</dbReference>
<dbReference type="InParanoid" id="A0LQV1"/>
<sequence length="391" mass="41268">MTTREISDSAPRPGARPFPRADLRGIPTYKPGRRPATGRRAYKLSSNESPYPPLPSVLDAIAQASDTIHRYPDLLSSDLVAAIAHRFGVPESHVVVGCGSVGLATQIVQAFAGPGDEVAYAWRSFEAYPIIVQVAGAVSIQIPLRPDGVHDLPRLAASITPKTRVVFICNPNNPTGTVVGADALLRFLDAVPAGCLVVLDEAYREFVTNPDSPDGITLYRDRPNVVVLRTFSKAYGLAGLRVGYAIAQPEIVDSIRITDVPFSTNALGQAAALASLQPAAEAELMARVQATVSERERIVAALRAAGWDIPQPEGNFVWLPTGDRTESFAAACEAAGVIVRPFAGEGVRVTIGEPEANNLFLDVARAHGPAPTAPTAHGAAQPSPSGPDEPA</sequence>
<dbReference type="KEGG" id="ace:Acel_0035"/>
<proteinExistence type="inferred from homology"/>
<comment type="catalytic activity">
    <reaction evidence="6">
        <text>an aromatic L-alpha-amino acid + 2-oxoglutarate = an aromatic oxo-acid + L-glutamate</text>
        <dbReference type="Rhea" id="RHEA:17533"/>
        <dbReference type="ChEBI" id="CHEBI:16810"/>
        <dbReference type="ChEBI" id="CHEBI:29985"/>
        <dbReference type="ChEBI" id="CHEBI:73309"/>
        <dbReference type="ChEBI" id="CHEBI:84824"/>
        <dbReference type="EC" id="2.6.1.57"/>
    </reaction>
</comment>
<dbReference type="CDD" id="cd00609">
    <property type="entry name" value="AAT_like"/>
    <property type="match status" value="1"/>
</dbReference>
<dbReference type="GO" id="GO:0004400">
    <property type="term" value="F:histidinol-phosphate transaminase activity"/>
    <property type="evidence" value="ECO:0007669"/>
    <property type="project" value="InterPro"/>
</dbReference>
<feature type="compositionally biased region" description="Basic residues" evidence="7">
    <location>
        <begin position="31"/>
        <end position="42"/>
    </location>
</feature>
<feature type="compositionally biased region" description="Low complexity" evidence="7">
    <location>
        <begin position="10"/>
        <end position="20"/>
    </location>
</feature>
<dbReference type="GO" id="GO:0008793">
    <property type="term" value="F:aromatic-amino-acid transaminase activity"/>
    <property type="evidence" value="ECO:0007669"/>
    <property type="project" value="UniProtKB-UniRule"/>
</dbReference>
<name>A0LQV1_ACIC1</name>
<dbReference type="Gene3D" id="3.40.640.10">
    <property type="entry name" value="Type I PLP-dependent aspartate aminotransferase-like (Major domain)"/>
    <property type="match status" value="1"/>
</dbReference>
<evidence type="ECO:0000259" key="8">
    <source>
        <dbReference type="Pfam" id="PF00155"/>
    </source>
</evidence>
<reference evidence="9 10" key="1">
    <citation type="journal article" date="2009" name="Genome Res.">
        <title>Complete genome of the cellulolytic thermophile Acidothermus cellulolyticus 11B provides insights into its ecophysiological and evolutionary adaptations.</title>
        <authorList>
            <person name="Barabote R.D."/>
            <person name="Xie G."/>
            <person name="Leu D.H."/>
            <person name="Normand P."/>
            <person name="Necsulea A."/>
            <person name="Daubin V."/>
            <person name="Medigue C."/>
            <person name="Adney W.S."/>
            <person name="Xu X.C."/>
            <person name="Lapidus A."/>
            <person name="Parales R.E."/>
            <person name="Detter C."/>
            <person name="Pujic P."/>
            <person name="Bruce D."/>
            <person name="Lavire C."/>
            <person name="Challacombe J.F."/>
            <person name="Brettin T.S."/>
            <person name="Berry A.M."/>
        </authorList>
    </citation>
    <scope>NUCLEOTIDE SEQUENCE [LARGE SCALE GENOMIC DNA]</scope>
    <source>
        <strain evidence="10">ATCC 43068 / DSM 8971 / 11B</strain>
    </source>
</reference>
<organism evidence="9 10">
    <name type="scientific">Acidothermus cellulolyticus (strain ATCC 43068 / DSM 8971 / 11B)</name>
    <dbReference type="NCBI Taxonomy" id="351607"/>
    <lineage>
        <taxon>Bacteria</taxon>
        <taxon>Bacillati</taxon>
        <taxon>Actinomycetota</taxon>
        <taxon>Actinomycetes</taxon>
        <taxon>Acidothermales</taxon>
        <taxon>Acidothermaceae</taxon>
        <taxon>Acidothermus</taxon>
    </lineage>
</organism>
<evidence type="ECO:0000313" key="10">
    <source>
        <dbReference type="Proteomes" id="UP000008221"/>
    </source>
</evidence>
<comment type="similarity">
    <text evidence="6">Belongs to the class-II pyridoxal-phosphate-dependent aminotransferase family.</text>
</comment>
<dbReference type="PANTHER" id="PTHR43643:SF3">
    <property type="entry name" value="HISTIDINOL-PHOSPHATE AMINOTRANSFERASE"/>
    <property type="match status" value="1"/>
</dbReference>
<accession>A0LQV1</accession>
<dbReference type="HOGENOM" id="CLU_017584_3_3_11"/>
<dbReference type="AlphaFoldDB" id="A0LQV1"/>
<dbReference type="eggNOG" id="COG0079">
    <property type="taxonomic scope" value="Bacteria"/>
</dbReference>
<dbReference type="InterPro" id="IPR050106">
    <property type="entry name" value="HistidinolP_aminotransfase"/>
</dbReference>
<evidence type="ECO:0000256" key="6">
    <source>
        <dbReference type="HAMAP-Rule" id="MF_01513"/>
    </source>
</evidence>
<dbReference type="Pfam" id="PF00155">
    <property type="entry name" value="Aminotran_1_2"/>
    <property type="match status" value="1"/>
</dbReference>
<evidence type="ECO:0000256" key="3">
    <source>
        <dbReference type="ARBA" id="ARBA00022576"/>
    </source>
</evidence>
<feature type="compositionally biased region" description="Low complexity" evidence="7">
    <location>
        <begin position="367"/>
        <end position="380"/>
    </location>
</feature>
<dbReference type="Proteomes" id="UP000008221">
    <property type="component" value="Chromosome"/>
</dbReference>
<comment type="subunit">
    <text evidence="2 6">Homodimer.</text>
</comment>